<dbReference type="Proteomes" id="UP001500418">
    <property type="component" value="Unassembled WGS sequence"/>
</dbReference>
<organism evidence="1 2">
    <name type="scientific">Streptomyces rhizosphaericus</name>
    <dbReference type="NCBI Taxonomy" id="114699"/>
    <lineage>
        <taxon>Bacteria</taxon>
        <taxon>Bacillati</taxon>
        <taxon>Actinomycetota</taxon>
        <taxon>Actinomycetes</taxon>
        <taxon>Kitasatosporales</taxon>
        <taxon>Streptomycetaceae</taxon>
        <taxon>Streptomyces</taxon>
        <taxon>Streptomyces violaceusniger group</taxon>
    </lineage>
</organism>
<evidence type="ECO:0000313" key="2">
    <source>
        <dbReference type="Proteomes" id="UP001500418"/>
    </source>
</evidence>
<dbReference type="InterPro" id="IPR046042">
    <property type="entry name" value="DUF6000"/>
</dbReference>
<name>A0ABN1R3F7_9ACTN</name>
<dbReference type="EMBL" id="BAAAID010000065">
    <property type="protein sequence ID" value="GAA0950277.1"/>
    <property type="molecule type" value="Genomic_DNA"/>
</dbReference>
<gene>
    <name evidence="1" type="ORF">GCM10009575_073330</name>
</gene>
<evidence type="ECO:0000313" key="1">
    <source>
        <dbReference type="EMBL" id="GAA0950277.1"/>
    </source>
</evidence>
<proteinExistence type="predicted"/>
<sequence>MPFPEPMPDPGTETLRRYVMATPSPKTGRYLDLLHGNFVRLPTEERTQFLQTLGLDSRSVTDAELAFMLQPNWRSRITAAWMIGLDRREQFRKRIGGLLLASELTYAGQGYCIALALLGTTEDAVLLTTYLDRYLRRPECRYDQEWALGALLHLDGALGTTHAAGFLEPDGLWSQWVNDRTTPPEKLRQYIGEMCALAEEYAQHDAPPGHP</sequence>
<accession>A0ABN1R3F7</accession>
<comment type="caution">
    <text evidence="1">The sequence shown here is derived from an EMBL/GenBank/DDBJ whole genome shotgun (WGS) entry which is preliminary data.</text>
</comment>
<keyword evidence="2" id="KW-1185">Reference proteome</keyword>
<reference evidence="1 2" key="1">
    <citation type="journal article" date="2019" name="Int. J. Syst. Evol. Microbiol.">
        <title>The Global Catalogue of Microorganisms (GCM) 10K type strain sequencing project: providing services to taxonomists for standard genome sequencing and annotation.</title>
        <authorList>
            <consortium name="The Broad Institute Genomics Platform"/>
            <consortium name="The Broad Institute Genome Sequencing Center for Infectious Disease"/>
            <person name="Wu L."/>
            <person name="Ma J."/>
        </authorList>
    </citation>
    <scope>NUCLEOTIDE SEQUENCE [LARGE SCALE GENOMIC DNA]</scope>
    <source>
        <strain evidence="1 2">JCM 11444</strain>
    </source>
</reference>
<dbReference type="Pfam" id="PF19463">
    <property type="entry name" value="DUF6000"/>
    <property type="match status" value="1"/>
</dbReference>
<evidence type="ECO:0008006" key="3">
    <source>
        <dbReference type="Google" id="ProtNLM"/>
    </source>
</evidence>
<protein>
    <recommendedName>
        <fullName evidence="3">DUF1266 domain-containing protein</fullName>
    </recommendedName>
</protein>